<dbReference type="PANTHER" id="PTHR38121">
    <property type="entry name" value="GH16 DOMAIN-CONTAINING PROTEIN"/>
    <property type="match status" value="1"/>
</dbReference>
<evidence type="ECO:0000259" key="2">
    <source>
        <dbReference type="PROSITE" id="PS51762"/>
    </source>
</evidence>
<organism evidence="3 4">
    <name type="scientific">Metarhizium rileyi (strain RCEF 4871)</name>
    <name type="common">Nomuraea rileyi</name>
    <dbReference type="NCBI Taxonomy" id="1649241"/>
    <lineage>
        <taxon>Eukaryota</taxon>
        <taxon>Fungi</taxon>
        <taxon>Dikarya</taxon>
        <taxon>Ascomycota</taxon>
        <taxon>Pezizomycotina</taxon>
        <taxon>Sordariomycetes</taxon>
        <taxon>Hypocreomycetidae</taxon>
        <taxon>Hypocreales</taxon>
        <taxon>Clavicipitaceae</taxon>
        <taxon>Metarhizium</taxon>
    </lineage>
</organism>
<comment type="caution">
    <text evidence="3">The sequence shown here is derived from an EMBL/GenBank/DDBJ whole genome shotgun (WGS) entry which is preliminary data.</text>
</comment>
<keyword evidence="4" id="KW-1185">Reference proteome</keyword>
<dbReference type="PROSITE" id="PS51762">
    <property type="entry name" value="GH16_2"/>
    <property type="match status" value="1"/>
</dbReference>
<evidence type="ECO:0000313" key="4">
    <source>
        <dbReference type="Proteomes" id="UP000243498"/>
    </source>
</evidence>
<dbReference type="Proteomes" id="UP000243498">
    <property type="component" value="Unassembled WGS sequence"/>
</dbReference>
<dbReference type="STRING" id="1081105.A0A167F787"/>
<dbReference type="InterPro" id="IPR000757">
    <property type="entry name" value="Beta-glucanase-like"/>
</dbReference>
<evidence type="ECO:0000313" key="3">
    <source>
        <dbReference type="EMBL" id="OAA44885.1"/>
    </source>
</evidence>
<feature type="region of interest" description="Disordered" evidence="1">
    <location>
        <begin position="293"/>
        <end position="324"/>
    </location>
</feature>
<feature type="compositionally biased region" description="Basic and acidic residues" evidence="1">
    <location>
        <begin position="313"/>
        <end position="324"/>
    </location>
</feature>
<dbReference type="CDD" id="cd00413">
    <property type="entry name" value="Glyco_hydrolase_16"/>
    <property type="match status" value="1"/>
</dbReference>
<dbReference type="OrthoDB" id="25131at2759"/>
<dbReference type="PANTHER" id="PTHR38121:SF5">
    <property type="entry name" value="GH16 DOMAIN-CONTAINING PROTEIN"/>
    <property type="match status" value="1"/>
</dbReference>
<evidence type="ECO:0000256" key="1">
    <source>
        <dbReference type="SAM" id="MobiDB-lite"/>
    </source>
</evidence>
<accession>A0A167F787</accession>
<dbReference type="Gene3D" id="2.60.120.200">
    <property type="match status" value="1"/>
</dbReference>
<dbReference type="GO" id="GO:0005975">
    <property type="term" value="P:carbohydrate metabolic process"/>
    <property type="evidence" value="ECO:0007669"/>
    <property type="project" value="InterPro"/>
</dbReference>
<protein>
    <submittedName>
        <fullName evidence="3">Concanavalin A-like lectin/glucanase</fullName>
    </submittedName>
</protein>
<dbReference type="GO" id="GO:0004553">
    <property type="term" value="F:hydrolase activity, hydrolyzing O-glycosyl compounds"/>
    <property type="evidence" value="ECO:0007669"/>
    <property type="project" value="InterPro"/>
</dbReference>
<gene>
    <name evidence="3" type="ORF">NOR_03639</name>
</gene>
<dbReference type="OMA" id="FFYHNNS"/>
<dbReference type="InterPro" id="IPR013320">
    <property type="entry name" value="ConA-like_dom_sf"/>
</dbReference>
<feature type="domain" description="GH16" evidence="2">
    <location>
        <begin position="29"/>
        <end position="266"/>
    </location>
</feature>
<dbReference type="Pfam" id="PF00722">
    <property type="entry name" value="Glyco_hydro_16"/>
    <property type="match status" value="1"/>
</dbReference>
<name>A0A167F787_METRR</name>
<dbReference type="SUPFAM" id="SSF49899">
    <property type="entry name" value="Concanavalin A-like lectins/glucanases"/>
    <property type="match status" value="1"/>
</dbReference>
<sequence>MYCCGHSIANRQHESGSLFFTDKLETEFTSLQNLSQASEWTRQQFNVSAQAGRGTYGKTFLPENVFLLPASQTAPDELHGQRSLALRVGSQITPSNAISAAEVDTRRIDMLWGSYRATMKLSSVGGTCAAFFWYFNDTQEIDMEFLSREFDEKRGLFPVNMVIHSSLSAKAGFDASKTGMFKTVNLKFDPTKGFHEYRFDYLPGRVYFYADGEQLVEMKGDNIPSSGGHIVLQHWSNGNQWWSGGPPSSDAVIFVKSVKAYFNSSNVQTREDWHSRCSNSNLGAERTVCAVSERTPATTSRADHPSHDNMSVRNHERGEENGSHRAHLDKFLRATLVLMVVVYALLMMEPVLELGLDG</sequence>
<reference evidence="3 4" key="1">
    <citation type="journal article" date="2016" name="Genome Biol. Evol.">
        <title>Divergent and convergent evolution of fungal pathogenicity.</title>
        <authorList>
            <person name="Shang Y."/>
            <person name="Xiao G."/>
            <person name="Zheng P."/>
            <person name="Cen K."/>
            <person name="Zhan S."/>
            <person name="Wang C."/>
        </authorList>
    </citation>
    <scope>NUCLEOTIDE SEQUENCE [LARGE SCALE GENOMIC DNA]</scope>
    <source>
        <strain evidence="3 4">RCEF 4871</strain>
    </source>
</reference>
<proteinExistence type="predicted"/>
<dbReference type="AlphaFoldDB" id="A0A167F787"/>
<dbReference type="EMBL" id="AZHC01000009">
    <property type="protein sequence ID" value="OAA44885.1"/>
    <property type="molecule type" value="Genomic_DNA"/>
</dbReference>